<dbReference type="PANTHER" id="PTHR11889:SF31">
    <property type="entry name" value="PROTEIN HEDGEHOG"/>
    <property type="match status" value="1"/>
</dbReference>
<dbReference type="Gene3D" id="2.170.16.10">
    <property type="entry name" value="Hedgehog/Intein (Hint) domain"/>
    <property type="match status" value="1"/>
</dbReference>
<feature type="domain" description="Hedgehog protein Hint" evidence="3">
    <location>
        <begin position="446"/>
        <end position="599"/>
    </location>
</feature>
<protein>
    <recommendedName>
        <fullName evidence="3">Hedgehog protein Hint domain-containing protein</fullName>
    </recommendedName>
</protein>
<evidence type="ECO:0000259" key="3">
    <source>
        <dbReference type="Pfam" id="PF01079"/>
    </source>
</evidence>
<gene>
    <name evidence="4" type="ORF">CCAE0312_LOCUS9043</name>
</gene>
<sequence length="619" mass="67176">MIVGKGYGIGLLWIGIWCGFVVGGVVGQAQTCLVQENSRLGSPQDLAFGLSFDQIENDTIRFLNVQGTGCAFGAPFLFAVRKRSSSHVHVHFTGGVACFNEACCRKDTNDTGDYFDVKTAAAIGCMTESALQDQLAKFGVPFSGLLADDPENPLQNYTYVFAPQCSRDFWMGNAIKVDYGQDCSVSHYGSPNGIAVMDWVFYNLKETLQSVVVSGSSAGGYGSLYHGARLANMVQTLSRNVEVSWLGDSAPGVAVAPSSWGINNGGILSEILSPSPTGFLKVILPEEGSSIYWFLETHRLMIQKIGENFPCMRMGEFNFDNDTIQAAFFGSSGDALFNQVCPAQNCSSLWPIEALSALTNTTLPNYSFFWAHGTNHTIVLNETFFSLSGKVFANGKQQVSVGLPQWFSSYLLNFTGNCTAEAIPTPRPTTTSRPPPPTLTPKPEPACFPANARVELINGSRVRMIDLQIGDRVRTGKDSFSDIFFFGHRMTTGTFWFKELRTTKGVVVVSSNHLVWASKGLIPAGYISRGELVQWGDGTMTKVESVSWVRSSGIFNPHTFDGSIVVDGVLASCFTTAVYPVLGQVLLAPFRVLYQLGLTVPSILDDSLPTVVSSHPTLH</sequence>
<evidence type="ECO:0000256" key="2">
    <source>
        <dbReference type="SAM" id="Phobius"/>
    </source>
</evidence>
<dbReference type="AlphaFoldDB" id="A0A7S1XGS8"/>
<evidence type="ECO:0000256" key="1">
    <source>
        <dbReference type="SAM" id="MobiDB-lite"/>
    </source>
</evidence>
<dbReference type="Pfam" id="PF01079">
    <property type="entry name" value="Hint"/>
    <property type="match status" value="1"/>
</dbReference>
<dbReference type="Pfam" id="PF03283">
    <property type="entry name" value="PAE"/>
    <property type="match status" value="1"/>
</dbReference>
<feature type="transmembrane region" description="Helical" evidence="2">
    <location>
        <begin position="7"/>
        <end position="27"/>
    </location>
</feature>
<dbReference type="SUPFAM" id="SSF51294">
    <property type="entry name" value="Hedgehog/intein (Hint) domain"/>
    <property type="match status" value="1"/>
</dbReference>
<feature type="region of interest" description="Disordered" evidence="1">
    <location>
        <begin position="422"/>
        <end position="445"/>
    </location>
</feature>
<dbReference type="InterPro" id="IPR001767">
    <property type="entry name" value="Hedgehog_Hint"/>
</dbReference>
<dbReference type="InterPro" id="IPR050387">
    <property type="entry name" value="Hedgehog_Signaling"/>
</dbReference>
<evidence type="ECO:0000313" key="4">
    <source>
        <dbReference type="EMBL" id="CAD9236946.1"/>
    </source>
</evidence>
<accession>A0A7S1XGS8</accession>
<proteinExistence type="predicted"/>
<dbReference type="GO" id="GO:0016540">
    <property type="term" value="P:protein autoprocessing"/>
    <property type="evidence" value="ECO:0007669"/>
    <property type="project" value="InterPro"/>
</dbReference>
<dbReference type="EMBL" id="HBGH01016373">
    <property type="protein sequence ID" value="CAD9236946.1"/>
    <property type="molecule type" value="Transcribed_RNA"/>
</dbReference>
<name>A0A7S1XGS8_9RHOD</name>
<keyword evidence="2" id="KW-0812">Transmembrane</keyword>
<keyword evidence="2" id="KW-1133">Transmembrane helix</keyword>
<dbReference type="InterPro" id="IPR004963">
    <property type="entry name" value="PAE/NOTUM"/>
</dbReference>
<feature type="compositionally biased region" description="Pro residues" evidence="1">
    <location>
        <begin position="433"/>
        <end position="445"/>
    </location>
</feature>
<organism evidence="4">
    <name type="scientific">Compsopogon caeruleus</name>
    <dbReference type="NCBI Taxonomy" id="31354"/>
    <lineage>
        <taxon>Eukaryota</taxon>
        <taxon>Rhodophyta</taxon>
        <taxon>Compsopogonophyceae</taxon>
        <taxon>Compsopogonales</taxon>
        <taxon>Compsopogonaceae</taxon>
        <taxon>Compsopogon</taxon>
    </lineage>
</organism>
<dbReference type="CDD" id="cd00081">
    <property type="entry name" value="Hint"/>
    <property type="match status" value="1"/>
</dbReference>
<reference evidence="4" key="1">
    <citation type="submission" date="2021-01" db="EMBL/GenBank/DDBJ databases">
        <authorList>
            <person name="Corre E."/>
            <person name="Pelletier E."/>
            <person name="Niang G."/>
            <person name="Scheremetjew M."/>
            <person name="Finn R."/>
            <person name="Kale V."/>
            <person name="Holt S."/>
            <person name="Cochrane G."/>
            <person name="Meng A."/>
            <person name="Brown T."/>
            <person name="Cohen L."/>
        </authorList>
    </citation>
    <scope>NUCLEOTIDE SEQUENCE</scope>
    <source>
        <strain evidence="4">SAG 36.94</strain>
    </source>
</reference>
<dbReference type="InterPro" id="IPR036844">
    <property type="entry name" value="Hint_dom_sf"/>
</dbReference>
<dbReference type="PANTHER" id="PTHR11889">
    <property type="entry name" value="HEDGEHOG"/>
    <property type="match status" value="1"/>
</dbReference>
<dbReference type="GO" id="GO:0016787">
    <property type="term" value="F:hydrolase activity"/>
    <property type="evidence" value="ECO:0007669"/>
    <property type="project" value="InterPro"/>
</dbReference>
<keyword evidence="2" id="KW-0472">Membrane</keyword>